<dbReference type="STRING" id="1802583.A2311_04580"/>
<keyword evidence="6 9" id="KW-0822">Tryptophan biosynthesis</keyword>
<evidence type="ECO:0000256" key="2">
    <source>
        <dbReference type="ARBA" id="ARBA00004696"/>
    </source>
</evidence>
<evidence type="ECO:0000256" key="4">
    <source>
        <dbReference type="ARBA" id="ARBA00022605"/>
    </source>
</evidence>
<keyword evidence="5 9" id="KW-0210">Decarboxylase</keyword>
<dbReference type="AlphaFoldDB" id="A0A1F4TS29"/>
<dbReference type="FunFam" id="3.20.20.70:FF:000024">
    <property type="entry name" value="Indole-3-glycerol phosphate synthase"/>
    <property type="match status" value="1"/>
</dbReference>
<dbReference type="SUPFAM" id="SSF51366">
    <property type="entry name" value="Ribulose-phoshate binding barrel"/>
    <property type="match status" value="1"/>
</dbReference>
<dbReference type="GO" id="GO:0000162">
    <property type="term" value="P:L-tryptophan biosynthetic process"/>
    <property type="evidence" value="ECO:0007669"/>
    <property type="project" value="UniProtKB-UniRule"/>
</dbReference>
<dbReference type="InterPro" id="IPR001468">
    <property type="entry name" value="Indole-3-GlycerolPSynthase_CS"/>
</dbReference>
<comment type="caution">
    <text evidence="11">The sequence shown here is derived from an EMBL/GenBank/DDBJ whole genome shotgun (WGS) entry which is preliminary data.</text>
</comment>
<dbReference type="Pfam" id="PF00218">
    <property type="entry name" value="IGPS"/>
    <property type="match status" value="1"/>
</dbReference>
<feature type="domain" description="Indole-3-glycerol phosphate synthase" evidence="10">
    <location>
        <begin position="3"/>
        <end position="256"/>
    </location>
</feature>
<dbReference type="EC" id="4.1.1.48" evidence="9"/>
<reference evidence="11 12" key="1">
    <citation type="journal article" date="2016" name="Nat. Commun.">
        <title>Thousands of microbial genomes shed light on interconnected biogeochemical processes in an aquifer system.</title>
        <authorList>
            <person name="Anantharaman K."/>
            <person name="Brown C.T."/>
            <person name="Hug L.A."/>
            <person name="Sharon I."/>
            <person name="Castelle C.J."/>
            <person name="Probst A.J."/>
            <person name="Thomas B.C."/>
            <person name="Singh A."/>
            <person name="Wilkins M.J."/>
            <person name="Karaoz U."/>
            <person name="Brodie E.L."/>
            <person name="Williams K.H."/>
            <person name="Hubbard S.S."/>
            <person name="Banfield J.F."/>
        </authorList>
    </citation>
    <scope>NUCLEOTIDE SEQUENCE [LARGE SCALE GENOMIC DNA]</scope>
</reference>
<dbReference type="GO" id="GO:0004425">
    <property type="term" value="F:indole-3-glycerol-phosphate synthase activity"/>
    <property type="evidence" value="ECO:0007669"/>
    <property type="project" value="UniProtKB-UniRule"/>
</dbReference>
<keyword evidence="4 9" id="KW-0028">Amino-acid biosynthesis</keyword>
<comment type="catalytic activity">
    <reaction evidence="1 9">
        <text>1-(2-carboxyphenylamino)-1-deoxy-D-ribulose 5-phosphate + H(+) = (1S,2R)-1-C-(indol-3-yl)glycerol 3-phosphate + CO2 + H2O</text>
        <dbReference type="Rhea" id="RHEA:23476"/>
        <dbReference type="ChEBI" id="CHEBI:15377"/>
        <dbReference type="ChEBI" id="CHEBI:15378"/>
        <dbReference type="ChEBI" id="CHEBI:16526"/>
        <dbReference type="ChEBI" id="CHEBI:58613"/>
        <dbReference type="ChEBI" id="CHEBI:58866"/>
        <dbReference type="EC" id="4.1.1.48"/>
    </reaction>
</comment>
<evidence type="ECO:0000256" key="6">
    <source>
        <dbReference type="ARBA" id="ARBA00022822"/>
    </source>
</evidence>
<dbReference type="UniPathway" id="UPA00035">
    <property type="reaction ID" value="UER00043"/>
</dbReference>
<evidence type="ECO:0000256" key="3">
    <source>
        <dbReference type="ARBA" id="ARBA00008737"/>
    </source>
</evidence>
<evidence type="ECO:0000256" key="9">
    <source>
        <dbReference type="HAMAP-Rule" id="MF_00134"/>
    </source>
</evidence>
<dbReference type="InterPro" id="IPR013785">
    <property type="entry name" value="Aldolase_TIM"/>
</dbReference>
<dbReference type="PROSITE" id="PS00614">
    <property type="entry name" value="IGPS"/>
    <property type="match status" value="1"/>
</dbReference>
<keyword evidence="8 9" id="KW-0456">Lyase</keyword>
<dbReference type="HAMAP" id="MF_00134_A">
    <property type="entry name" value="IGPS_A"/>
    <property type="match status" value="1"/>
</dbReference>
<evidence type="ECO:0000259" key="10">
    <source>
        <dbReference type="Pfam" id="PF00218"/>
    </source>
</evidence>
<protein>
    <recommendedName>
        <fullName evidence="9">Indole-3-glycerol phosphate synthase</fullName>
        <shortName evidence="9">IGPS</shortName>
        <ecNumber evidence="9">4.1.1.48</ecNumber>
    </recommendedName>
</protein>
<organism evidence="11 12">
    <name type="scientific">candidate division WOR-1 bacterium RIFOXYB2_FULL_48_7</name>
    <dbReference type="NCBI Taxonomy" id="1802583"/>
    <lineage>
        <taxon>Bacteria</taxon>
        <taxon>Bacillati</taxon>
        <taxon>Saganbacteria</taxon>
    </lineage>
</organism>
<keyword evidence="7 9" id="KW-0057">Aromatic amino acid biosynthesis</keyword>
<dbReference type="Gene3D" id="3.20.20.70">
    <property type="entry name" value="Aldolase class I"/>
    <property type="match status" value="1"/>
</dbReference>
<dbReference type="InterPro" id="IPR045186">
    <property type="entry name" value="Indole-3-glycerol_P_synth"/>
</dbReference>
<dbReference type="PANTHER" id="PTHR22854">
    <property type="entry name" value="TRYPTOPHAN BIOSYNTHESIS PROTEIN"/>
    <property type="match status" value="1"/>
</dbReference>
<sequence length="258" mass="28086">MILDEIVFNKRQEVTALKVHLKLPQAKKLIKQMPRTRKFAGQFPAGKISLIAEIKKASPSAGLLVKRYNPAALAKQYAKSGAAAISVLTDNKYFQGSIGHLAAVKKSVKLPVLRKDFIIDSSQLYESRLAGADAVLLIVRILTPQQLRDLLQLAGELGLEALVETHDEREVAVALQAGAACIGLNNRDLQTLRIDLETSLMLLAKFPELKDKIVVAESGIKSAHDVQTLRSQGVRGILVGESLLSSGDIPRKVKELLS</sequence>
<dbReference type="GO" id="GO:0004640">
    <property type="term" value="F:phosphoribosylanthranilate isomerase activity"/>
    <property type="evidence" value="ECO:0007669"/>
    <property type="project" value="TreeGrafter"/>
</dbReference>
<dbReference type="EMBL" id="MEUF01000027">
    <property type="protein sequence ID" value="OGC35447.1"/>
    <property type="molecule type" value="Genomic_DNA"/>
</dbReference>
<proteinExistence type="inferred from homology"/>
<name>A0A1F4TS29_UNCSA</name>
<dbReference type="InterPro" id="IPR011060">
    <property type="entry name" value="RibuloseP-bd_barrel"/>
</dbReference>
<dbReference type="Proteomes" id="UP000178951">
    <property type="component" value="Unassembled WGS sequence"/>
</dbReference>
<evidence type="ECO:0000256" key="5">
    <source>
        <dbReference type="ARBA" id="ARBA00022793"/>
    </source>
</evidence>
<dbReference type="HAMAP" id="MF_00134_B">
    <property type="entry name" value="IGPS_B"/>
    <property type="match status" value="1"/>
</dbReference>
<comment type="pathway">
    <text evidence="2 9">Amino-acid biosynthesis; L-tryptophan biosynthesis; L-tryptophan from chorismate: step 4/5.</text>
</comment>
<dbReference type="CDD" id="cd00331">
    <property type="entry name" value="IGPS"/>
    <property type="match status" value="1"/>
</dbReference>
<evidence type="ECO:0000313" key="11">
    <source>
        <dbReference type="EMBL" id="OGC35447.1"/>
    </source>
</evidence>
<evidence type="ECO:0000313" key="12">
    <source>
        <dbReference type="Proteomes" id="UP000178951"/>
    </source>
</evidence>
<comment type="similarity">
    <text evidence="3 9">Belongs to the TrpC family.</text>
</comment>
<dbReference type="InterPro" id="IPR013798">
    <property type="entry name" value="Indole-3-glycerol_P_synth_dom"/>
</dbReference>
<evidence type="ECO:0000256" key="7">
    <source>
        <dbReference type="ARBA" id="ARBA00023141"/>
    </source>
</evidence>
<dbReference type="PANTHER" id="PTHR22854:SF2">
    <property type="entry name" value="INDOLE-3-GLYCEROL-PHOSPHATE SYNTHASE"/>
    <property type="match status" value="1"/>
</dbReference>
<accession>A0A1F4TS29</accession>
<gene>
    <name evidence="9" type="primary">trpC</name>
    <name evidence="11" type="ORF">A2311_04580</name>
</gene>
<dbReference type="NCBIfam" id="NF001377">
    <property type="entry name" value="PRK00278.2-4"/>
    <property type="match status" value="1"/>
</dbReference>
<evidence type="ECO:0000256" key="8">
    <source>
        <dbReference type="ARBA" id="ARBA00023239"/>
    </source>
</evidence>
<evidence type="ECO:0000256" key="1">
    <source>
        <dbReference type="ARBA" id="ARBA00001633"/>
    </source>
</evidence>